<comment type="caution">
    <text evidence="5">The sequence shown here is derived from an EMBL/GenBank/DDBJ whole genome shotgun (WGS) entry which is preliminary data.</text>
</comment>
<reference evidence="5 6" key="1">
    <citation type="submission" date="2021-05" db="EMBL/GenBank/DDBJ databases">
        <title>Draft Genome Sequences of Clinical Respiratory Isolates of Mycobacterium goodii Recovered in Ireland.</title>
        <authorList>
            <person name="Flanagan P.R."/>
            <person name="Mok S."/>
            <person name="Roycroft E."/>
            <person name="Rogers T.R."/>
            <person name="Fitzgibbon M."/>
        </authorList>
    </citation>
    <scope>NUCLEOTIDE SEQUENCE [LARGE SCALE GENOMIC DNA]</scope>
    <source>
        <strain evidence="5 6">14IE55</strain>
    </source>
</reference>
<dbReference type="Pfam" id="PF06737">
    <property type="entry name" value="Transglycosylas"/>
    <property type="match status" value="1"/>
</dbReference>
<evidence type="ECO:0000256" key="1">
    <source>
        <dbReference type="ARBA" id="ARBA00010830"/>
    </source>
</evidence>
<organism evidence="5 6">
    <name type="scientific">Mycolicibacterium goodii</name>
    <name type="common">Mycobacterium goodii</name>
    <dbReference type="NCBI Taxonomy" id="134601"/>
    <lineage>
        <taxon>Bacteria</taxon>
        <taxon>Bacillati</taxon>
        <taxon>Actinomycetota</taxon>
        <taxon>Actinomycetes</taxon>
        <taxon>Mycobacteriales</taxon>
        <taxon>Mycobacteriaceae</taxon>
        <taxon>Mycolicibacterium</taxon>
    </lineage>
</organism>
<dbReference type="InterPro" id="IPR023346">
    <property type="entry name" value="Lysozyme-like_dom_sf"/>
</dbReference>
<proteinExistence type="inferred from homology"/>
<dbReference type="InterPro" id="IPR010618">
    <property type="entry name" value="RPF"/>
</dbReference>
<evidence type="ECO:0000313" key="6">
    <source>
        <dbReference type="Proteomes" id="UP000696413"/>
    </source>
</evidence>
<evidence type="ECO:0000256" key="2">
    <source>
        <dbReference type="ARBA" id="ARBA00022801"/>
    </source>
</evidence>
<feature type="chain" id="PRO_5047133685" evidence="3">
    <location>
        <begin position="41"/>
        <end position="110"/>
    </location>
</feature>
<gene>
    <name evidence="5" type="ORF">KL859_28735</name>
</gene>
<dbReference type="Gene3D" id="1.10.530.10">
    <property type="match status" value="1"/>
</dbReference>
<feature type="domain" description="Resuscitation-promoting factor core lysozyme-like" evidence="4">
    <location>
        <begin position="40"/>
        <end position="109"/>
    </location>
</feature>
<dbReference type="CDD" id="cd13925">
    <property type="entry name" value="RPF"/>
    <property type="match status" value="1"/>
</dbReference>
<sequence length="110" mass="11271">MSGRHRKPTSSSSAKNVAKIAFTGAVLGGGGLSMAGHAMAATDGEWDQVARCESGGNWAINTGNGYHGGLQFSPSTWMSHGGGEFAPAAYMATKEEQIAVAERVLASQGK</sequence>
<keyword evidence="2" id="KW-0378">Hydrolase</keyword>
<evidence type="ECO:0000256" key="3">
    <source>
        <dbReference type="SAM" id="SignalP"/>
    </source>
</evidence>
<protein>
    <submittedName>
        <fullName evidence="5">Transglycosylase family protein</fullName>
    </submittedName>
</protein>
<accession>A0ABS6HW09</accession>
<dbReference type="RefSeq" id="WP_214396013.1">
    <property type="nucleotide sequence ID" value="NZ_JAHBOM010000031.1"/>
</dbReference>
<keyword evidence="3" id="KW-0732">Signal</keyword>
<feature type="non-terminal residue" evidence="5">
    <location>
        <position position="110"/>
    </location>
</feature>
<dbReference type="Proteomes" id="UP000696413">
    <property type="component" value="Unassembled WGS sequence"/>
</dbReference>
<dbReference type="SUPFAM" id="SSF53955">
    <property type="entry name" value="Lysozyme-like"/>
    <property type="match status" value="1"/>
</dbReference>
<evidence type="ECO:0000259" key="4">
    <source>
        <dbReference type="Pfam" id="PF06737"/>
    </source>
</evidence>
<comment type="similarity">
    <text evidence="1">Belongs to the transglycosylase family. Rpf subfamily.</text>
</comment>
<evidence type="ECO:0000313" key="5">
    <source>
        <dbReference type="EMBL" id="MBU8826849.1"/>
    </source>
</evidence>
<dbReference type="EMBL" id="JAHBOM010000031">
    <property type="protein sequence ID" value="MBU8826849.1"/>
    <property type="molecule type" value="Genomic_DNA"/>
</dbReference>
<feature type="signal peptide" evidence="3">
    <location>
        <begin position="1"/>
        <end position="40"/>
    </location>
</feature>
<name>A0ABS6HW09_MYCGD</name>
<keyword evidence="6" id="KW-1185">Reference proteome</keyword>